<dbReference type="Proteomes" id="UP000479000">
    <property type="component" value="Unassembled WGS sequence"/>
</dbReference>
<evidence type="ECO:0000313" key="1">
    <source>
        <dbReference type="EMBL" id="CAA9999349.1"/>
    </source>
</evidence>
<dbReference type="AlphaFoldDB" id="A0A6H5GB47"/>
<reference evidence="1 2" key="1">
    <citation type="submission" date="2020-02" db="EMBL/GenBank/DDBJ databases">
        <authorList>
            <person name="Ferguson B K."/>
        </authorList>
    </citation>
    <scope>NUCLEOTIDE SEQUENCE [LARGE SCALE GENOMIC DNA]</scope>
</reference>
<sequence>MNLCPTWLSARLPSAAISCYRFREIFHRPMEAIREYTVRASRRCAPSRYEPPVVRA</sequence>
<keyword evidence="2" id="KW-1185">Reference proteome</keyword>
<dbReference type="EMBL" id="CADCXU010008686">
    <property type="protein sequence ID" value="CAA9999349.1"/>
    <property type="molecule type" value="Genomic_DNA"/>
</dbReference>
<accession>A0A6H5GB47</accession>
<gene>
    <name evidence="1" type="ORF">NTEN_LOCUS5632</name>
</gene>
<name>A0A6H5GB47_9HEMI</name>
<evidence type="ECO:0000313" key="2">
    <source>
        <dbReference type="Proteomes" id="UP000479000"/>
    </source>
</evidence>
<organism evidence="1 2">
    <name type="scientific">Nesidiocoris tenuis</name>
    <dbReference type="NCBI Taxonomy" id="355587"/>
    <lineage>
        <taxon>Eukaryota</taxon>
        <taxon>Metazoa</taxon>
        <taxon>Ecdysozoa</taxon>
        <taxon>Arthropoda</taxon>
        <taxon>Hexapoda</taxon>
        <taxon>Insecta</taxon>
        <taxon>Pterygota</taxon>
        <taxon>Neoptera</taxon>
        <taxon>Paraneoptera</taxon>
        <taxon>Hemiptera</taxon>
        <taxon>Heteroptera</taxon>
        <taxon>Panheteroptera</taxon>
        <taxon>Cimicomorpha</taxon>
        <taxon>Miridae</taxon>
        <taxon>Dicyphina</taxon>
        <taxon>Nesidiocoris</taxon>
    </lineage>
</organism>
<proteinExistence type="predicted"/>
<feature type="non-terminal residue" evidence="1">
    <location>
        <position position="56"/>
    </location>
</feature>
<protein>
    <submittedName>
        <fullName evidence="1">Uncharacterized protein</fullName>
    </submittedName>
</protein>